<dbReference type="GO" id="GO:0016176">
    <property type="term" value="F:superoxide-generating NADPH oxidase activator activity"/>
    <property type="evidence" value="ECO:0007669"/>
    <property type="project" value="TreeGrafter"/>
</dbReference>
<feature type="compositionally biased region" description="Low complexity" evidence="3">
    <location>
        <begin position="371"/>
        <end position="391"/>
    </location>
</feature>
<dbReference type="InterPro" id="IPR035758">
    <property type="entry name" value="NoxO1_SH3_2"/>
</dbReference>
<evidence type="ECO:0000256" key="1">
    <source>
        <dbReference type="ARBA" id="ARBA00022443"/>
    </source>
</evidence>
<evidence type="ECO:0000256" key="3">
    <source>
        <dbReference type="SAM" id="MobiDB-lite"/>
    </source>
</evidence>
<dbReference type="FunFam" id="2.30.30.40:FF:000219">
    <property type="entry name" value="NADPH oxidase organizer 1"/>
    <property type="match status" value="1"/>
</dbReference>
<feature type="region of interest" description="Disordered" evidence="3">
    <location>
        <begin position="313"/>
        <end position="453"/>
    </location>
</feature>
<dbReference type="Pfam" id="PF00018">
    <property type="entry name" value="SH3_1"/>
    <property type="match status" value="1"/>
</dbReference>
<dbReference type="InterPro" id="IPR051228">
    <property type="entry name" value="NADPH_Oxidase/PX-Domain"/>
</dbReference>
<evidence type="ECO:0000259" key="4">
    <source>
        <dbReference type="PROSITE" id="PS50002"/>
    </source>
</evidence>
<feature type="domain" description="SH3" evidence="4">
    <location>
        <begin position="168"/>
        <end position="230"/>
    </location>
</feature>
<dbReference type="FunFam" id="3.30.1520.10:FF:000040">
    <property type="entry name" value="NADPH oxidase organizer 1"/>
    <property type="match status" value="1"/>
</dbReference>
<dbReference type="STRING" id="8078.ENSFHEP00000030539"/>
<dbReference type="Gene3D" id="2.30.30.40">
    <property type="entry name" value="SH3 Domains"/>
    <property type="match status" value="2"/>
</dbReference>
<sequence>MTADQRYVISARVVGGVRREKPKLKTYMVSVLWSDEAEVIIYRSFKDFRKFHRTLKKKFPNFNPLKKNDRMIPKFTGKARRSSLKQKGSRKSVRQMVFLESYCEQLLKCEQDVTLSPEVTRFFTPKDHDLQTDFTKNSVMILMSGDVSDGRGGEAADRHQVGNVTHPFVTQTYRCIAPYDTKDTKNRPFKVAADEKLDVLIKDPAGWWLVESEDKRLAWFPAPYLELSEGDHDEEEGVLGGSLHCAVRSFSSSNADEVSVSIGSVVEVLRKSDDGWWLIRCNGKVGYVPSMNLQPYSNPRPGVHRHLHSSSLNLATTRESRASRPQTISEDGGADPDPGRRSSVPARRPRAQSLDVLSDSWLHPQAEQDASTSNSTDSIFSSFSSSSDSSSPLREEAQEPGSPVQALAADAGFSSRHSAHSRSSTGSSGSAGSKGGEAAPVAPTVPQRPKPQEILSRCSTMTRKAALATKTRLQVEVDGVHGR</sequence>
<proteinExistence type="predicted"/>
<dbReference type="SUPFAM" id="SSF50044">
    <property type="entry name" value="SH3-domain"/>
    <property type="match status" value="2"/>
</dbReference>
<dbReference type="PANTHER" id="PTHR15706">
    <property type="entry name" value="SH3 MULTIPLE DOMAIN"/>
    <property type="match status" value="1"/>
</dbReference>
<evidence type="ECO:0000256" key="2">
    <source>
        <dbReference type="PROSITE-ProRule" id="PRU00192"/>
    </source>
</evidence>
<feature type="domain" description="SH3" evidence="4">
    <location>
        <begin position="239"/>
        <end position="298"/>
    </location>
</feature>
<dbReference type="Pfam" id="PF00787">
    <property type="entry name" value="PX"/>
    <property type="match status" value="1"/>
</dbReference>
<dbReference type="InterPro" id="IPR036871">
    <property type="entry name" value="PX_dom_sf"/>
</dbReference>
<evidence type="ECO:0000313" key="7">
    <source>
        <dbReference type="Ensembl" id="ENSFHEP00000030539.1"/>
    </source>
</evidence>
<dbReference type="Gene3D" id="3.30.1520.10">
    <property type="entry name" value="Phox-like domain"/>
    <property type="match status" value="1"/>
</dbReference>
<dbReference type="InterPro" id="IPR001452">
    <property type="entry name" value="SH3_domain"/>
</dbReference>
<name>A0A146Z3H9_FUNHE</name>
<dbReference type="CDD" id="cd12024">
    <property type="entry name" value="SH3_NoxO1_2"/>
    <property type="match status" value="1"/>
</dbReference>
<dbReference type="GeneTree" id="ENSGT00940000158812"/>
<dbReference type="Ensembl" id="ENSFHET00000022133.1">
    <property type="protein sequence ID" value="ENSFHEP00000030539.1"/>
    <property type="gene ID" value="ENSFHEG00000015879.1"/>
</dbReference>
<reference evidence="6" key="1">
    <citation type="submission" date="2015-01" db="EMBL/GenBank/DDBJ databases">
        <title>EvidentialGene: Evidence-directed Construction of Complete mRNA Transcriptomes without Genomes.</title>
        <authorList>
            <person name="Gilbert D.G."/>
        </authorList>
    </citation>
    <scope>NUCLEOTIDE SEQUENCE</scope>
</reference>
<dbReference type="AlphaFoldDB" id="A0A146Z3H9"/>
<feature type="domain" description="PX" evidence="5">
    <location>
        <begin position="1"/>
        <end position="130"/>
    </location>
</feature>
<feature type="compositionally biased region" description="Low complexity" evidence="3">
    <location>
        <begin position="411"/>
        <end position="439"/>
    </location>
</feature>
<dbReference type="SMART" id="SM00326">
    <property type="entry name" value="SH3"/>
    <property type="match status" value="2"/>
</dbReference>
<protein>
    <submittedName>
        <fullName evidence="6 7">NADPH oxidase organizer 1</fullName>
    </submittedName>
</protein>
<dbReference type="InterPro" id="IPR036028">
    <property type="entry name" value="SH3-like_dom_sf"/>
</dbReference>
<evidence type="ECO:0000313" key="6">
    <source>
        <dbReference type="EMBL" id="JAR60362.1"/>
    </source>
</evidence>
<accession>A0A146Z3H9</accession>
<keyword evidence="8" id="KW-1185">Reference proteome</keyword>
<dbReference type="SUPFAM" id="SSF64268">
    <property type="entry name" value="PX domain"/>
    <property type="match status" value="1"/>
</dbReference>
<dbReference type="PANTHER" id="PTHR15706:SF10">
    <property type="entry name" value="NADPH OXIDASE ORGANIZER 1"/>
    <property type="match status" value="1"/>
</dbReference>
<evidence type="ECO:0000313" key="8">
    <source>
        <dbReference type="Proteomes" id="UP000265000"/>
    </source>
</evidence>
<dbReference type="GO" id="GO:0005737">
    <property type="term" value="C:cytoplasm"/>
    <property type="evidence" value="ECO:0007669"/>
    <property type="project" value="TreeGrafter"/>
</dbReference>
<reference evidence="7" key="2">
    <citation type="submission" date="2025-05" db="UniProtKB">
        <authorList>
            <consortium name="Ensembl"/>
        </authorList>
    </citation>
    <scope>IDENTIFICATION</scope>
</reference>
<dbReference type="GO" id="GO:0042554">
    <property type="term" value="P:superoxide anion generation"/>
    <property type="evidence" value="ECO:0007669"/>
    <property type="project" value="TreeGrafter"/>
</dbReference>
<feature type="compositionally biased region" description="Polar residues" evidence="3">
    <location>
        <begin position="313"/>
        <end position="329"/>
    </location>
</feature>
<keyword evidence="1 2" id="KW-0728">SH3 domain</keyword>
<dbReference type="FunFam" id="2.30.30.40:FF:000233">
    <property type="entry name" value="NADPH oxidase organizer 1"/>
    <property type="match status" value="1"/>
</dbReference>
<evidence type="ECO:0000259" key="5">
    <source>
        <dbReference type="PROSITE" id="PS50195"/>
    </source>
</evidence>
<dbReference type="InterPro" id="IPR001683">
    <property type="entry name" value="PX_dom"/>
</dbReference>
<dbReference type="EMBL" id="GCES01025961">
    <property type="protein sequence ID" value="JAR60362.1"/>
    <property type="molecule type" value="Transcribed_RNA"/>
</dbReference>
<dbReference type="SMART" id="SM00312">
    <property type="entry name" value="PX"/>
    <property type="match status" value="1"/>
</dbReference>
<organism evidence="6">
    <name type="scientific">Fundulus heteroclitus</name>
    <name type="common">Killifish</name>
    <name type="synonym">Mummichog</name>
    <dbReference type="NCBI Taxonomy" id="8078"/>
    <lineage>
        <taxon>Eukaryota</taxon>
        <taxon>Metazoa</taxon>
        <taxon>Chordata</taxon>
        <taxon>Craniata</taxon>
        <taxon>Vertebrata</taxon>
        <taxon>Euteleostomi</taxon>
        <taxon>Actinopterygii</taxon>
        <taxon>Neopterygii</taxon>
        <taxon>Teleostei</taxon>
        <taxon>Neoteleostei</taxon>
        <taxon>Acanthomorphata</taxon>
        <taxon>Ovalentaria</taxon>
        <taxon>Atherinomorphae</taxon>
        <taxon>Cyprinodontiformes</taxon>
        <taxon>Fundulidae</taxon>
        <taxon>Fundulus</taxon>
    </lineage>
</organism>
<dbReference type="Proteomes" id="UP000265000">
    <property type="component" value="Unplaced"/>
</dbReference>
<dbReference type="PROSITE" id="PS50002">
    <property type="entry name" value="SH3"/>
    <property type="match status" value="2"/>
</dbReference>
<dbReference type="PROSITE" id="PS50195">
    <property type="entry name" value="PX"/>
    <property type="match status" value="1"/>
</dbReference>
<dbReference type="GO" id="GO:0035091">
    <property type="term" value="F:phosphatidylinositol binding"/>
    <property type="evidence" value="ECO:0007669"/>
    <property type="project" value="InterPro"/>
</dbReference>